<dbReference type="InterPro" id="IPR036543">
    <property type="entry name" value="Guanylate-bd_C_sf"/>
</dbReference>
<evidence type="ECO:0000256" key="3">
    <source>
        <dbReference type="ARBA" id="ARBA00023134"/>
    </source>
</evidence>
<comment type="similarity">
    <text evidence="4">Belongs to the TRAFAC class dynamin-like GTPase superfamily. GB1/RHD3 GTPase family.</text>
</comment>
<evidence type="ECO:0000256" key="4">
    <source>
        <dbReference type="PROSITE-ProRule" id="PRU01052"/>
    </source>
</evidence>
<keyword evidence="2" id="KW-0378">Hydrolase</keyword>
<feature type="transmembrane region" description="Helical" evidence="6">
    <location>
        <begin position="7"/>
        <end position="25"/>
    </location>
</feature>
<evidence type="ECO:0000256" key="6">
    <source>
        <dbReference type="SAM" id="Phobius"/>
    </source>
</evidence>
<keyword evidence="1" id="KW-0547">Nucleotide-binding</keyword>
<dbReference type="GO" id="GO:0003924">
    <property type="term" value="F:GTPase activity"/>
    <property type="evidence" value="ECO:0007669"/>
    <property type="project" value="InterPro"/>
</dbReference>
<keyword evidence="6" id="KW-0472">Membrane</keyword>
<feature type="domain" description="GB1/RHD3-type G" evidence="7">
    <location>
        <begin position="1"/>
        <end position="78"/>
    </location>
</feature>
<name>A0A061ILH9_CRIGR</name>
<keyword evidence="3" id="KW-0342">GTP-binding</keyword>
<dbReference type="Gene3D" id="3.40.50.300">
    <property type="entry name" value="P-loop containing nucleotide triphosphate hydrolases"/>
    <property type="match status" value="1"/>
</dbReference>
<dbReference type="InterPro" id="IPR003191">
    <property type="entry name" value="Guanylate-bd/ATL_C"/>
</dbReference>
<feature type="non-terminal residue" evidence="8">
    <location>
        <position position="1"/>
    </location>
</feature>
<dbReference type="InterPro" id="IPR030386">
    <property type="entry name" value="G_GB1_RHD3_dom"/>
</dbReference>
<evidence type="ECO:0000256" key="1">
    <source>
        <dbReference type="ARBA" id="ARBA00022741"/>
    </source>
</evidence>
<proteinExistence type="inferred from homology"/>
<dbReference type="GO" id="GO:0071346">
    <property type="term" value="P:cellular response to type II interferon"/>
    <property type="evidence" value="ECO:0007669"/>
    <property type="project" value="UniProtKB-ARBA"/>
</dbReference>
<dbReference type="InterPro" id="IPR027417">
    <property type="entry name" value="P-loop_NTPase"/>
</dbReference>
<dbReference type="Pfam" id="PF02263">
    <property type="entry name" value="GBP"/>
    <property type="match status" value="1"/>
</dbReference>
<accession>A0A061ILH9</accession>
<evidence type="ECO:0000313" key="8">
    <source>
        <dbReference type="EMBL" id="ERE88569.1"/>
    </source>
</evidence>
<evidence type="ECO:0000259" key="7">
    <source>
        <dbReference type="PROSITE" id="PS51715"/>
    </source>
</evidence>
<keyword evidence="6" id="KW-0812">Transmembrane</keyword>
<dbReference type="EMBL" id="KE665676">
    <property type="protein sequence ID" value="ERE88569.1"/>
    <property type="molecule type" value="Genomic_DNA"/>
</dbReference>
<feature type="coiled-coil region" evidence="5">
    <location>
        <begin position="83"/>
        <end position="144"/>
    </location>
</feature>
<reference evidence="9" key="1">
    <citation type="journal article" date="2013" name="Nat. Biotechnol.">
        <title>Chinese hamster genome sequenced from sorted chromosomes.</title>
        <authorList>
            <person name="Brinkrolf K."/>
            <person name="Rupp O."/>
            <person name="Laux H."/>
            <person name="Kollin F."/>
            <person name="Ernst W."/>
            <person name="Linke B."/>
            <person name="Kofler R."/>
            <person name="Romand S."/>
            <person name="Hesse F."/>
            <person name="Budach W.E."/>
            <person name="Galosy S."/>
            <person name="Muller D."/>
            <person name="Noll T."/>
            <person name="Wienberg J."/>
            <person name="Jostock T."/>
            <person name="Leonard M."/>
            <person name="Grillari J."/>
            <person name="Tauch A."/>
            <person name="Goesmann A."/>
            <person name="Helk B."/>
            <person name="Mott J.E."/>
            <person name="Puhler A."/>
            <person name="Borth N."/>
        </authorList>
    </citation>
    <scope>NUCLEOTIDE SEQUENCE [LARGE SCALE GENOMIC DNA]</scope>
    <source>
        <strain evidence="9">17A/GY</strain>
    </source>
</reference>
<dbReference type="Pfam" id="PF02841">
    <property type="entry name" value="GBP_C"/>
    <property type="match status" value="1"/>
</dbReference>
<gene>
    <name evidence="8" type="ORF">H671_1g2953</name>
</gene>
<dbReference type="PROSITE" id="PS51715">
    <property type="entry name" value="G_GB1_RHD3"/>
    <property type="match status" value="1"/>
</dbReference>
<keyword evidence="6" id="KW-1133">Transmembrane helix</keyword>
<organism evidence="8 9">
    <name type="scientific">Cricetulus griseus</name>
    <name type="common">Chinese hamster</name>
    <name type="synonym">Cricetulus barabensis griseus</name>
    <dbReference type="NCBI Taxonomy" id="10029"/>
    <lineage>
        <taxon>Eukaryota</taxon>
        <taxon>Metazoa</taxon>
        <taxon>Chordata</taxon>
        <taxon>Craniata</taxon>
        <taxon>Vertebrata</taxon>
        <taxon>Euteleostomi</taxon>
        <taxon>Mammalia</taxon>
        <taxon>Eutheria</taxon>
        <taxon>Euarchontoglires</taxon>
        <taxon>Glires</taxon>
        <taxon>Rodentia</taxon>
        <taxon>Myomorpha</taxon>
        <taxon>Muroidea</taxon>
        <taxon>Cricetidae</taxon>
        <taxon>Cricetinae</taxon>
        <taxon>Cricetulus</taxon>
    </lineage>
</organism>
<evidence type="ECO:0000256" key="2">
    <source>
        <dbReference type="ARBA" id="ARBA00022801"/>
    </source>
</evidence>
<evidence type="ECO:0000313" key="9">
    <source>
        <dbReference type="Proteomes" id="UP000030759"/>
    </source>
</evidence>
<dbReference type="PANTHER" id="PTHR10751">
    <property type="entry name" value="GUANYLATE BINDING PROTEIN"/>
    <property type="match status" value="1"/>
</dbReference>
<protein>
    <submittedName>
        <fullName evidence="8">Guanylate-binding protein 6</fullName>
    </submittedName>
</protein>
<keyword evidence="5" id="KW-0175">Coiled coil</keyword>
<evidence type="ECO:0000256" key="5">
    <source>
        <dbReference type="SAM" id="Coils"/>
    </source>
</evidence>
<dbReference type="InterPro" id="IPR015894">
    <property type="entry name" value="Guanylate-bd_N"/>
</dbReference>
<dbReference type="SUPFAM" id="SSF48340">
    <property type="entry name" value="Interferon-induced guanylate-binding protein 1 (GBP1), C-terminal domain"/>
    <property type="match status" value="1"/>
</dbReference>
<dbReference type="GO" id="GO:0005525">
    <property type="term" value="F:GTP binding"/>
    <property type="evidence" value="ECO:0007669"/>
    <property type="project" value="UniProtKB-KW"/>
</dbReference>
<sequence>VDPKKDSWIFALAMLLSSTLVYNSMITINHQNLEQLQIPQSFFPDFVWTVRDFMLELKLDGDSITEDEYLENALKLIPEEWAQKEAAEKKQELLRQKQKEQQQLMEAQEKSHKENLEQLRTKLLQEREQLIEDQKKMLEKQLQDSSSPLVVLKPCGAGEILEFTIQLKRRQREERGPRAL</sequence>
<dbReference type="AlphaFoldDB" id="A0A061ILH9"/>
<dbReference type="Proteomes" id="UP000030759">
    <property type="component" value="Unassembled WGS sequence"/>
</dbReference>